<organism evidence="1 2">
    <name type="scientific">Pseudomonas fulva</name>
    <dbReference type="NCBI Taxonomy" id="47880"/>
    <lineage>
        <taxon>Bacteria</taxon>
        <taxon>Pseudomonadati</taxon>
        <taxon>Pseudomonadota</taxon>
        <taxon>Gammaproteobacteria</taxon>
        <taxon>Pseudomonadales</taxon>
        <taxon>Pseudomonadaceae</taxon>
        <taxon>Pseudomonas</taxon>
    </lineage>
</organism>
<gene>
    <name evidence="1" type="ORF">RU08_04950</name>
</gene>
<accession>A0A0D0L0F5</accession>
<sequence>MPESRATVTTEHAVRCVTRLCRHWSHKFQVSFDETRGEIFFDPARCTLAVVEGGLEVLIEAPDAATLEQLEPVVADHMQRMVAGETLQISWRR</sequence>
<dbReference type="InterPro" id="IPR014543">
    <property type="entry name" value="UCP028291"/>
</dbReference>
<dbReference type="Gene3D" id="3.30.310.50">
    <property type="entry name" value="Alpha-D-phosphohexomutase, C-terminal domain"/>
    <property type="match status" value="1"/>
</dbReference>
<dbReference type="PIRSF" id="PIRSF028291">
    <property type="entry name" value="UCP028291"/>
    <property type="match status" value="1"/>
</dbReference>
<evidence type="ECO:0008006" key="3">
    <source>
        <dbReference type="Google" id="ProtNLM"/>
    </source>
</evidence>
<dbReference type="RefSeq" id="WP_042552704.1">
    <property type="nucleotide sequence ID" value="NZ_JXQW01000008.1"/>
</dbReference>
<protein>
    <recommendedName>
        <fullName evidence="3">DUF2218 domain-containing protein</fullName>
    </recommendedName>
</protein>
<dbReference type="EMBL" id="JXQW01000008">
    <property type="protein sequence ID" value="KIQ04297.1"/>
    <property type="molecule type" value="Genomic_DNA"/>
</dbReference>
<dbReference type="Proteomes" id="UP000032068">
    <property type="component" value="Unassembled WGS sequence"/>
</dbReference>
<evidence type="ECO:0000313" key="1">
    <source>
        <dbReference type="EMBL" id="KIQ04297.1"/>
    </source>
</evidence>
<reference evidence="1 2" key="1">
    <citation type="submission" date="2014-12" db="EMBL/GenBank/DDBJ databases">
        <title>16Stimator: statistical estimation of ribosomal gene copy numbers from draft genome assemblies.</title>
        <authorList>
            <person name="Perisin M.A."/>
            <person name="Vetter M."/>
            <person name="Gilbert J.A."/>
            <person name="Bergelson J."/>
        </authorList>
    </citation>
    <scope>NUCLEOTIDE SEQUENCE [LARGE SCALE GENOMIC DNA]</scope>
    <source>
        <strain evidence="1 2">MEJ086</strain>
    </source>
</reference>
<dbReference type="AlphaFoldDB" id="A0A0D0L0F5"/>
<dbReference type="OrthoDB" id="9806511at2"/>
<proteinExistence type="predicted"/>
<name>A0A0D0L0F5_9PSED</name>
<comment type="caution">
    <text evidence="1">The sequence shown here is derived from an EMBL/GenBank/DDBJ whole genome shotgun (WGS) entry which is preliminary data.</text>
</comment>
<evidence type="ECO:0000313" key="2">
    <source>
        <dbReference type="Proteomes" id="UP000032068"/>
    </source>
</evidence>
<dbReference type="Pfam" id="PF09981">
    <property type="entry name" value="DUF2218"/>
    <property type="match status" value="1"/>
</dbReference>